<dbReference type="SMART" id="SM00014">
    <property type="entry name" value="acidPPc"/>
    <property type="match status" value="1"/>
</dbReference>
<dbReference type="InterPro" id="IPR000326">
    <property type="entry name" value="PAP2/HPO"/>
</dbReference>
<dbReference type="PANTHER" id="PTHR14969">
    <property type="entry name" value="SPHINGOSINE-1-PHOSPHATE PHOSPHOHYDROLASE"/>
    <property type="match status" value="1"/>
</dbReference>
<name>A0A075G8Y0_9ARCH</name>
<feature type="transmembrane region" description="Helical" evidence="1">
    <location>
        <begin position="190"/>
        <end position="208"/>
    </location>
</feature>
<dbReference type="AlphaFoldDB" id="A0A075G8Y0"/>
<evidence type="ECO:0000256" key="1">
    <source>
        <dbReference type="SAM" id="Phobius"/>
    </source>
</evidence>
<keyword evidence="1" id="KW-0812">Transmembrane</keyword>
<accession>A0A075G8Y0</accession>
<dbReference type="InterPro" id="IPR036938">
    <property type="entry name" value="PAP2/HPO_sf"/>
</dbReference>
<evidence type="ECO:0000259" key="2">
    <source>
        <dbReference type="SMART" id="SM00014"/>
    </source>
</evidence>
<evidence type="ECO:0000313" key="3">
    <source>
        <dbReference type="EMBL" id="AIE98197.1"/>
    </source>
</evidence>
<dbReference type="PANTHER" id="PTHR14969:SF13">
    <property type="entry name" value="AT30094P"/>
    <property type="match status" value="1"/>
</dbReference>
<feature type="transmembrane region" description="Helical" evidence="1">
    <location>
        <begin position="85"/>
        <end position="102"/>
    </location>
</feature>
<dbReference type="GO" id="GO:0042392">
    <property type="term" value="F:sphingosine-1-phosphate phosphatase activity"/>
    <property type="evidence" value="ECO:0007669"/>
    <property type="project" value="TreeGrafter"/>
</dbReference>
<proteinExistence type="predicted"/>
<feature type="transmembrane region" description="Helical" evidence="1">
    <location>
        <begin position="165"/>
        <end position="184"/>
    </location>
</feature>
<dbReference type="Pfam" id="PF01569">
    <property type="entry name" value="PAP2"/>
    <property type="match status" value="1"/>
</dbReference>
<dbReference type="EMBL" id="KF900529">
    <property type="protein sequence ID" value="AIE98197.1"/>
    <property type="molecule type" value="Genomic_DNA"/>
</dbReference>
<feature type="transmembrane region" description="Helical" evidence="1">
    <location>
        <begin position="56"/>
        <end position="78"/>
    </location>
</feature>
<dbReference type="Gene3D" id="1.20.144.10">
    <property type="entry name" value="Phosphatidic acid phosphatase type 2/haloperoxidase"/>
    <property type="match status" value="1"/>
</dbReference>
<sequence length="219" mass="24482">MQKFIFEIRSRGFFLLVIAFLIISGLVYAEVTEQFDRSSILHFQSAAGNAPLDLSMWVLTEIGGIIPIMIFCFVMFVWRKTRRMGLILLLAILIATVLAGYLKDYVVERPRPDLEYLGSELPIDVESDTTVLGGQGSFPSGHVARASALAFVLGYALSDRFPRGWVLLWIFPVSMALSRIYLLQHYPMDVIGGVLFGIIIATILANKLKLSEYLNSSKV</sequence>
<reference evidence="3" key="1">
    <citation type="journal article" date="2014" name="Genome Biol. Evol.">
        <title>Pangenome evidence for extensive interdomain horizontal transfer affecting lineage core and shell genes in uncultured planktonic thaumarchaeota and euryarchaeota.</title>
        <authorList>
            <person name="Deschamps P."/>
            <person name="Zivanovic Y."/>
            <person name="Moreira D."/>
            <person name="Rodriguez-Valera F."/>
            <person name="Lopez-Garcia P."/>
        </authorList>
    </citation>
    <scope>NUCLEOTIDE SEQUENCE</scope>
</reference>
<dbReference type="SUPFAM" id="SSF48317">
    <property type="entry name" value="Acid phosphatase/Vanadium-dependent haloperoxidase"/>
    <property type="match status" value="1"/>
</dbReference>
<organism evidence="3">
    <name type="scientific">uncultured marine thaumarchaeote KM3_04_E09</name>
    <dbReference type="NCBI Taxonomy" id="1455966"/>
    <lineage>
        <taxon>Archaea</taxon>
        <taxon>Nitrososphaerota</taxon>
        <taxon>environmental samples</taxon>
    </lineage>
</organism>
<keyword evidence="1" id="KW-1133">Transmembrane helix</keyword>
<protein>
    <submittedName>
        <fullName evidence="3">Phosphoesterase PA-phosphatase related protein</fullName>
    </submittedName>
</protein>
<feature type="domain" description="Phosphatidic acid phosphatase type 2/haloperoxidase" evidence="2">
    <location>
        <begin position="84"/>
        <end position="205"/>
    </location>
</feature>
<keyword evidence="1" id="KW-0472">Membrane</keyword>